<protein>
    <submittedName>
        <fullName evidence="1">Uncharacterized protein</fullName>
    </submittedName>
</protein>
<reference evidence="1 2" key="1">
    <citation type="submission" date="2017-03" db="EMBL/GenBank/DDBJ databases">
        <authorList>
            <person name="Regsiter A."/>
            <person name="William W."/>
        </authorList>
    </citation>
    <scope>NUCLEOTIDE SEQUENCE [LARGE SCALE GENOMIC DNA]</scope>
    <source>
        <strain evidence="1">PRJEB5721</strain>
    </source>
</reference>
<sequence length="68" mass="7636">MIMALSNKERQAKYLALSSDRGCGRLQTLLSAASLERLNDIQNEMGWTKRQIVEAAIAQLFEYLSSTT</sequence>
<dbReference type="RefSeq" id="WP_035192562.1">
    <property type="nucleotide sequence ID" value="NZ_LT841305.1"/>
</dbReference>
<name>A0ABY1MK79_9PROT</name>
<dbReference type="EMBL" id="LT841305">
    <property type="protein sequence ID" value="SMH64164.1"/>
    <property type="molecule type" value="Genomic_DNA"/>
</dbReference>
<gene>
    <name evidence="1" type="ORF">AFERRI_10197</name>
</gene>
<evidence type="ECO:0000313" key="2">
    <source>
        <dbReference type="Proteomes" id="UP000193925"/>
    </source>
</evidence>
<accession>A0ABY1MK79</accession>
<proteinExistence type="predicted"/>
<keyword evidence="2" id="KW-1185">Reference proteome</keyword>
<dbReference type="Proteomes" id="UP000193925">
    <property type="component" value="Chromosome AFERRI"/>
</dbReference>
<evidence type="ECO:0000313" key="1">
    <source>
        <dbReference type="EMBL" id="SMH64164.1"/>
    </source>
</evidence>
<organism evidence="1 2">
    <name type="scientific">Acidithiobacillus ferrivorans</name>
    <dbReference type="NCBI Taxonomy" id="160808"/>
    <lineage>
        <taxon>Bacteria</taxon>
        <taxon>Pseudomonadati</taxon>
        <taxon>Pseudomonadota</taxon>
        <taxon>Acidithiobacillia</taxon>
        <taxon>Acidithiobacillales</taxon>
        <taxon>Acidithiobacillaceae</taxon>
        <taxon>Acidithiobacillus</taxon>
    </lineage>
</organism>